<name>A0ABQ3ATF5_9GAMM</name>
<comment type="pathway">
    <text evidence="9">Bacterial outer membrane biogenesis; lipopolysaccharide biosynthesis.</text>
</comment>
<dbReference type="InterPro" id="IPR011920">
    <property type="entry name" value="Lipid_A_LpxL_LpxP"/>
</dbReference>
<keyword evidence="5 9" id="KW-0448">Lipopolysaccharide biosynthesis</keyword>
<keyword evidence="4 9" id="KW-0812">Transmembrane</keyword>
<comment type="similarity">
    <text evidence="9">Belongs to the LpxL/LpxM/LpxP family.</text>
</comment>
<comment type="function">
    <text evidence="9">Catalyzes the transfer of an acyl chain from an acyl-[acyl-carrier-protein] (ACP) to a Kdo(2)-lipid IV(A) to form a Kdo(2)-(acyl)-lipid IV(A).</text>
</comment>
<evidence type="ECO:0000256" key="1">
    <source>
        <dbReference type="ARBA" id="ARBA00022475"/>
    </source>
</evidence>
<keyword evidence="11" id="KW-1185">Reference proteome</keyword>
<evidence type="ECO:0000313" key="10">
    <source>
        <dbReference type="EMBL" id="GGY65385.1"/>
    </source>
</evidence>
<accession>A0ABQ3ATF5</accession>
<protein>
    <recommendedName>
        <fullName evidence="9">Lipid A biosynthesis acyltransferase</fullName>
        <ecNumber evidence="9">2.3.1.241</ecNumber>
    </recommendedName>
    <alternativeName>
        <fullName evidence="9">Kdo(2)-lipid IV(A) acyltransferase</fullName>
    </alternativeName>
</protein>
<dbReference type="Proteomes" id="UP000619761">
    <property type="component" value="Unassembled WGS sequence"/>
</dbReference>
<reference evidence="11" key="1">
    <citation type="journal article" date="2019" name="Int. J. Syst. Evol. Microbiol.">
        <title>The Global Catalogue of Microorganisms (GCM) 10K type strain sequencing project: providing services to taxonomists for standard genome sequencing and annotation.</title>
        <authorList>
            <consortium name="The Broad Institute Genomics Platform"/>
            <consortium name="The Broad Institute Genome Sequencing Center for Infectious Disease"/>
            <person name="Wu L."/>
            <person name="Ma J."/>
        </authorList>
    </citation>
    <scope>NUCLEOTIDE SEQUENCE [LARGE SCALE GENOMIC DNA]</scope>
    <source>
        <strain evidence="11">KCTC 32239</strain>
    </source>
</reference>
<evidence type="ECO:0000256" key="8">
    <source>
        <dbReference type="ARBA" id="ARBA00023315"/>
    </source>
</evidence>
<dbReference type="EC" id="2.3.1.241" evidence="9"/>
<evidence type="ECO:0000256" key="6">
    <source>
        <dbReference type="ARBA" id="ARBA00022989"/>
    </source>
</evidence>
<dbReference type="HAMAP" id="MF_01942">
    <property type="entry name" value="Lipid_A_LpxL_LpxP"/>
    <property type="match status" value="1"/>
</dbReference>
<sequence>MDKRSPPEFRTSFYGPRYWPTWLGLGFFHILGALPMSISLAFGRLLGDVFFYVAGSRKHIAKVNIAQCFPQLSAEEQHTLLRKVMHSTGKSVVETSVALWGPERQLKQRYTIRGLEHIEAAQARGQGVLLVGCHFTTLDAAARILAFHIKYDMLYRKDPNPLLAYKLISARERFAGNAIVRNDTRQLIKNLRQGNVVWYAPDQDFGAKYSVFAPFFGVQAATVVGTARIAELGKAAVIPFAHYRDENNHYHLVIEPPLEGYPSGDDVADATRINHCIETAIAKQPDQYLWVHRRFKTRPVGEASLYAKPKS</sequence>
<evidence type="ECO:0000256" key="5">
    <source>
        <dbReference type="ARBA" id="ARBA00022985"/>
    </source>
</evidence>
<evidence type="ECO:0000256" key="2">
    <source>
        <dbReference type="ARBA" id="ARBA00022519"/>
    </source>
</evidence>
<proteinExistence type="inferred from homology"/>
<keyword evidence="8 9" id="KW-0012">Acyltransferase</keyword>
<evidence type="ECO:0000256" key="7">
    <source>
        <dbReference type="ARBA" id="ARBA00023136"/>
    </source>
</evidence>
<gene>
    <name evidence="10" type="primary">htrB</name>
    <name evidence="9" type="synonym">lpxL</name>
    <name evidence="10" type="ORF">GCM10011613_06550</name>
</gene>
<keyword evidence="3 9" id="KW-0808">Transferase</keyword>
<keyword evidence="2 9" id="KW-0997">Cell inner membrane</keyword>
<feature type="short sequence motif" description="HXXXXD motif" evidence="9">
    <location>
        <begin position="134"/>
        <end position="139"/>
    </location>
</feature>
<organism evidence="10 11">
    <name type="scientific">Cellvibrio zantedeschiae</name>
    <dbReference type="NCBI Taxonomy" id="1237077"/>
    <lineage>
        <taxon>Bacteria</taxon>
        <taxon>Pseudomonadati</taxon>
        <taxon>Pseudomonadota</taxon>
        <taxon>Gammaproteobacteria</taxon>
        <taxon>Cellvibrionales</taxon>
        <taxon>Cellvibrionaceae</taxon>
        <taxon>Cellvibrio</taxon>
    </lineage>
</organism>
<dbReference type="PIRSF" id="PIRSF026649">
    <property type="entry name" value="MsbB"/>
    <property type="match status" value="1"/>
</dbReference>
<evidence type="ECO:0000313" key="11">
    <source>
        <dbReference type="Proteomes" id="UP000619761"/>
    </source>
</evidence>
<dbReference type="Pfam" id="PF03279">
    <property type="entry name" value="Lip_A_acyltrans"/>
    <property type="match status" value="1"/>
</dbReference>
<dbReference type="EMBL" id="BMYZ01000001">
    <property type="protein sequence ID" value="GGY65385.1"/>
    <property type="molecule type" value="Genomic_DNA"/>
</dbReference>
<keyword evidence="6 9" id="KW-1133">Transmembrane helix</keyword>
<keyword evidence="7 9" id="KW-0472">Membrane</keyword>
<comment type="catalytic activity">
    <reaction evidence="9">
        <text>an alpha-Kdo-(2-&gt;4)-alpha-Kdo-(2-&gt;6)-lipid IVA + a fatty acyl-[ACP] = an alpha-Kdo-(2-&gt;4)-alpha-Kdo-(2-&gt;6)-(acyl)-lipid IVA + holo-[ACP]</text>
        <dbReference type="Rhea" id="RHEA:69396"/>
        <dbReference type="Rhea" id="RHEA-COMP:9685"/>
        <dbReference type="Rhea" id="RHEA-COMP:14125"/>
        <dbReference type="ChEBI" id="CHEBI:64479"/>
        <dbReference type="ChEBI" id="CHEBI:138651"/>
        <dbReference type="ChEBI" id="CHEBI:176429"/>
        <dbReference type="ChEBI" id="CHEBI:176430"/>
        <dbReference type="EC" id="2.3.1.241"/>
    </reaction>
</comment>
<keyword evidence="1 9" id="KW-1003">Cell membrane</keyword>
<dbReference type="NCBIfam" id="TIGR02207">
    <property type="entry name" value="lipid_A_htrB"/>
    <property type="match status" value="1"/>
</dbReference>
<comment type="pathway">
    <text evidence="9">Glycolipid biosynthesis; KDO(2)-lipid A biosynthesis; KDO(2)-lipid A from CMP-3-deoxy-D-manno-octulosonate and lipid IV(A): step 3/4.</text>
</comment>
<comment type="caution">
    <text evidence="10">The sequence shown here is derived from an EMBL/GenBank/DDBJ whole genome shotgun (WGS) entry which is preliminary data.</text>
</comment>
<evidence type="ECO:0000256" key="9">
    <source>
        <dbReference type="HAMAP-Rule" id="MF_01942"/>
    </source>
</evidence>
<dbReference type="RefSeq" id="WP_189416032.1">
    <property type="nucleotide sequence ID" value="NZ_BMYZ01000001.1"/>
</dbReference>
<comment type="subcellular location">
    <subcellularLocation>
        <location evidence="9">Cell inner membrane</location>
        <topology evidence="9">Single-pass membrane protein</topology>
    </subcellularLocation>
</comment>
<feature type="transmembrane region" description="Helical" evidence="9">
    <location>
        <begin position="20"/>
        <end position="42"/>
    </location>
</feature>
<dbReference type="InterPro" id="IPR004960">
    <property type="entry name" value="LipA_acyltrans"/>
</dbReference>
<dbReference type="CDD" id="cd07984">
    <property type="entry name" value="LPLAT_LABLAT-like"/>
    <property type="match status" value="1"/>
</dbReference>
<evidence type="ECO:0000256" key="4">
    <source>
        <dbReference type="ARBA" id="ARBA00022692"/>
    </source>
</evidence>
<dbReference type="PANTHER" id="PTHR30606">
    <property type="entry name" value="LIPID A BIOSYNTHESIS LAUROYL ACYLTRANSFERASE"/>
    <property type="match status" value="1"/>
</dbReference>
<evidence type="ECO:0000256" key="3">
    <source>
        <dbReference type="ARBA" id="ARBA00022679"/>
    </source>
</evidence>
<dbReference type="PANTHER" id="PTHR30606:SF9">
    <property type="entry name" value="LIPID A BIOSYNTHESIS LAUROYLTRANSFERASE"/>
    <property type="match status" value="1"/>
</dbReference>